<dbReference type="Pfam" id="PF05478">
    <property type="entry name" value="Prominin"/>
    <property type="match status" value="1"/>
</dbReference>
<reference evidence="9" key="1">
    <citation type="submission" date="2023-03" db="EMBL/GenBank/DDBJ databases">
        <authorList>
            <person name="Steffen K."/>
            <person name="Cardenas P."/>
        </authorList>
    </citation>
    <scope>NUCLEOTIDE SEQUENCE</scope>
</reference>
<feature type="chain" id="PRO_5041460173" evidence="8">
    <location>
        <begin position="27"/>
        <end position="194"/>
    </location>
</feature>
<organism evidence="9 10">
    <name type="scientific">Geodia barretti</name>
    <name type="common">Barrett's horny sponge</name>
    <dbReference type="NCBI Taxonomy" id="519541"/>
    <lineage>
        <taxon>Eukaryota</taxon>
        <taxon>Metazoa</taxon>
        <taxon>Porifera</taxon>
        <taxon>Demospongiae</taxon>
        <taxon>Heteroscleromorpha</taxon>
        <taxon>Tetractinellida</taxon>
        <taxon>Astrophorina</taxon>
        <taxon>Geodiidae</taxon>
        <taxon>Geodia</taxon>
    </lineage>
</organism>
<dbReference type="PANTHER" id="PTHR22730:SF1">
    <property type="entry name" value="PROMININ-LIKE PROTEIN"/>
    <property type="match status" value="1"/>
</dbReference>
<keyword evidence="8" id="KW-0732">Signal</keyword>
<protein>
    <submittedName>
        <fullName evidence="9">Prominin-1</fullName>
    </submittedName>
</protein>
<keyword evidence="5 7" id="KW-0472">Membrane</keyword>
<evidence type="ECO:0000256" key="6">
    <source>
        <dbReference type="ARBA" id="ARBA00023180"/>
    </source>
</evidence>
<dbReference type="GO" id="GO:0016020">
    <property type="term" value="C:membrane"/>
    <property type="evidence" value="ECO:0007669"/>
    <property type="project" value="UniProtKB-SubCell"/>
</dbReference>
<feature type="transmembrane region" description="Helical" evidence="7">
    <location>
        <begin position="131"/>
        <end position="157"/>
    </location>
</feature>
<evidence type="ECO:0000256" key="4">
    <source>
        <dbReference type="ARBA" id="ARBA00022989"/>
    </source>
</evidence>
<feature type="transmembrane region" description="Helical" evidence="7">
    <location>
        <begin position="178"/>
        <end position="193"/>
    </location>
</feature>
<evidence type="ECO:0000313" key="10">
    <source>
        <dbReference type="Proteomes" id="UP001174909"/>
    </source>
</evidence>
<evidence type="ECO:0000256" key="1">
    <source>
        <dbReference type="ARBA" id="ARBA00004141"/>
    </source>
</evidence>
<dbReference type="Proteomes" id="UP001174909">
    <property type="component" value="Unassembled WGS sequence"/>
</dbReference>
<comment type="subcellular location">
    <subcellularLocation>
        <location evidence="1">Membrane</location>
        <topology evidence="1">Multi-pass membrane protein</topology>
    </subcellularLocation>
</comment>
<keyword evidence="6" id="KW-0325">Glycoprotein</keyword>
<keyword evidence="3 7" id="KW-0812">Transmembrane</keyword>
<evidence type="ECO:0000256" key="7">
    <source>
        <dbReference type="SAM" id="Phobius"/>
    </source>
</evidence>
<gene>
    <name evidence="9" type="ORF">GBAR_LOCUS2755</name>
</gene>
<name>A0AA35R2E5_GEOBA</name>
<accession>A0AA35R2E5</accession>
<comment type="similarity">
    <text evidence="2">Belongs to the prominin family.</text>
</comment>
<dbReference type="EMBL" id="CASHTH010000381">
    <property type="protein sequence ID" value="CAI7999636.1"/>
    <property type="molecule type" value="Genomic_DNA"/>
</dbReference>
<keyword evidence="4 7" id="KW-1133">Transmembrane helix</keyword>
<evidence type="ECO:0000256" key="5">
    <source>
        <dbReference type="ARBA" id="ARBA00023136"/>
    </source>
</evidence>
<proteinExistence type="inferred from homology"/>
<evidence type="ECO:0000313" key="9">
    <source>
        <dbReference type="EMBL" id="CAI7999636.1"/>
    </source>
</evidence>
<evidence type="ECO:0000256" key="8">
    <source>
        <dbReference type="SAM" id="SignalP"/>
    </source>
</evidence>
<evidence type="ECO:0000256" key="3">
    <source>
        <dbReference type="ARBA" id="ARBA00022692"/>
    </source>
</evidence>
<feature type="signal peptide" evidence="8">
    <location>
        <begin position="1"/>
        <end position="26"/>
    </location>
</feature>
<sequence>MPTGKPPPSPLAVLSVVALLLAAVSGQSSSLECREDTRVTRAPNGDLMYGSLPPTDAPDTEDYNPQGLGGWYDLARGFVNTVQPQNLPYDVIEETITENDLGCSVIESRSDEVCTSGDTDVQTTLQEFGEWWAPLIAVTVLGGVMAIVFGIVGAIFWCCRCCGQCGGGRSQRDPKDEYMFGVTIALFLVTLLLL</sequence>
<dbReference type="AlphaFoldDB" id="A0AA35R2E5"/>
<evidence type="ECO:0000256" key="2">
    <source>
        <dbReference type="ARBA" id="ARBA00006058"/>
    </source>
</evidence>
<comment type="caution">
    <text evidence="9">The sequence shown here is derived from an EMBL/GenBank/DDBJ whole genome shotgun (WGS) entry which is preliminary data.</text>
</comment>
<dbReference type="InterPro" id="IPR008795">
    <property type="entry name" value="Prominin"/>
</dbReference>
<keyword evidence="10" id="KW-1185">Reference proteome</keyword>
<dbReference type="PANTHER" id="PTHR22730">
    <property type="entry name" value="PROMININ PROM PROTEIN"/>
    <property type="match status" value="1"/>
</dbReference>